<dbReference type="RefSeq" id="WP_116617164.1">
    <property type="nucleotide sequence ID" value="NZ_QENY01000020.1"/>
</dbReference>
<dbReference type="AlphaFoldDB" id="A0A2U0U075"/>
<proteinExistence type="predicted"/>
<dbReference type="InterPro" id="IPR011110">
    <property type="entry name" value="Reg_prop"/>
</dbReference>
<dbReference type="SUPFAM" id="SSF63829">
    <property type="entry name" value="Calcium-dependent phosphotriesterase"/>
    <property type="match status" value="1"/>
</dbReference>
<evidence type="ECO:0000313" key="2">
    <source>
        <dbReference type="Proteomes" id="UP000245870"/>
    </source>
</evidence>
<accession>A0A2U0U075</accession>
<dbReference type="OrthoDB" id="681130at2"/>
<keyword evidence="2" id="KW-1185">Reference proteome</keyword>
<dbReference type="Gene3D" id="2.130.10.10">
    <property type="entry name" value="YVTN repeat-like/Quinoprotein amine dehydrogenase"/>
    <property type="match status" value="1"/>
</dbReference>
<sequence>MSRFLKTVFIAMFLISENISAAYLFKHIDINNGLSQNTVSSILQDRNGFIWFATKNGLNRYDGTHFRIYYRKPSHGALGSDYINTLCETPDGDIYIGTDEGVFVYSSITDNFRPLTTKADDGVSVQNNVTDLTLVDNELFIAANEQGLFRYNPYTHAMRHYPLRHLDLLRSWARTWL</sequence>
<dbReference type="Proteomes" id="UP000245870">
    <property type="component" value="Unassembled WGS sequence"/>
</dbReference>
<dbReference type="EMBL" id="QENY01000020">
    <property type="protein sequence ID" value="PVX49321.1"/>
    <property type="molecule type" value="Genomic_DNA"/>
</dbReference>
<dbReference type="Pfam" id="PF07494">
    <property type="entry name" value="Reg_prop"/>
    <property type="match status" value="2"/>
</dbReference>
<evidence type="ECO:0000313" key="1">
    <source>
        <dbReference type="EMBL" id="PVX49321.1"/>
    </source>
</evidence>
<reference evidence="1 2" key="1">
    <citation type="submission" date="2018-05" db="EMBL/GenBank/DDBJ databases">
        <title>Genomic Encyclopedia of Type Strains, Phase IV (KMG-IV): sequencing the most valuable type-strain genomes for metagenomic binning, comparative biology and taxonomic classification.</title>
        <authorList>
            <person name="Goeker M."/>
        </authorList>
    </citation>
    <scope>NUCLEOTIDE SEQUENCE [LARGE SCALE GENOMIC DNA]</scope>
    <source>
        <strain evidence="1 2">DSM 100333</strain>
    </source>
</reference>
<organism evidence="1 2">
    <name type="scientific">Hallella colorans</name>
    <dbReference type="NCBI Taxonomy" id="1703337"/>
    <lineage>
        <taxon>Bacteria</taxon>
        <taxon>Pseudomonadati</taxon>
        <taxon>Bacteroidota</taxon>
        <taxon>Bacteroidia</taxon>
        <taxon>Bacteroidales</taxon>
        <taxon>Prevotellaceae</taxon>
        <taxon>Hallella</taxon>
    </lineage>
</organism>
<comment type="caution">
    <text evidence="1">The sequence shown here is derived from an EMBL/GenBank/DDBJ whole genome shotgun (WGS) entry which is preliminary data.</text>
</comment>
<protein>
    <submittedName>
        <fullName evidence="1">Two component regulator with propeller domain</fullName>
    </submittedName>
</protein>
<gene>
    <name evidence="1" type="ORF">C7379_12015</name>
</gene>
<name>A0A2U0U075_9BACT</name>
<dbReference type="InterPro" id="IPR015943">
    <property type="entry name" value="WD40/YVTN_repeat-like_dom_sf"/>
</dbReference>